<dbReference type="Proteomes" id="UP000054279">
    <property type="component" value="Unassembled WGS sequence"/>
</dbReference>
<dbReference type="SUPFAM" id="SSF48264">
    <property type="entry name" value="Cytochrome P450"/>
    <property type="match status" value="1"/>
</dbReference>
<reference evidence="9 10" key="1">
    <citation type="submission" date="2014-06" db="EMBL/GenBank/DDBJ databases">
        <title>Evolutionary Origins and Diversification of the Mycorrhizal Mutualists.</title>
        <authorList>
            <consortium name="DOE Joint Genome Institute"/>
            <consortium name="Mycorrhizal Genomics Consortium"/>
            <person name="Kohler A."/>
            <person name="Kuo A."/>
            <person name="Nagy L.G."/>
            <person name="Floudas D."/>
            <person name="Copeland A."/>
            <person name="Barry K.W."/>
            <person name="Cichocki N."/>
            <person name="Veneault-Fourrey C."/>
            <person name="LaButti K."/>
            <person name="Lindquist E.A."/>
            <person name="Lipzen A."/>
            <person name="Lundell T."/>
            <person name="Morin E."/>
            <person name="Murat C."/>
            <person name="Riley R."/>
            <person name="Ohm R."/>
            <person name="Sun H."/>
            <person name="Tunlid A."/>
            <person name="Henrissat B."/>
            <person name="Grigoriev I.V."/>
            <person name="Hibbett D.S."/>
            <person name="Martin F."/>
        </authorList>
    </citation>
    <scope>NUCLEOTIDE SEQUENCE [LARGE SCALE GENOMIC DNA]</scope>
    <source>
        <strain evidence="9 10">SS14</strain>
    </source>
</reference>
<dbReference type="GO" id="GO:0020037">
    <property type="term" value="F:heme binding"/>
    <property type="evidence" value="ECO:0007669"/>
    <property type="project" value="InterPro"/>
</dbReference>
<keyword evidence="7" id="KW-0503">Monooxygenase</keyword>
<feature type="region of interest" description="Disordered" evidence="8">
    <location>
        <begin position="104"/>
        <end position="125"/>
    </location>
</feature>
<evidence type="ECO:0008006" key="11">
    <source>
        <dbReference type="Google" id="ProtNLM"/>
    </source>
</evidence>
<evidence type="ECO:0000313" key="9">
    <source>
        <dbReference type="EMBL" id="KIJ28261.1"/>
    </source>
</evidence>
<proteinExistence type="inferred from homology"/>
<dbReference type="GO" id="GO:0004497">
    <property type="term" value="F:monooxygenase activity"/>
    <property type="evidence" value="ECO:0007669"/>
    <property type="project" value="UniProtKB-KW"/>
</dbReference>
<keyword evidence="6" id="KW-0408">Iron</keyword>
<dbReference type="GO" id="GO:0016705">
    <property type="term" value="F:oxidoreductase activity, acting on paired donors, with incorporation or reduction of molecular oxygen"/>
    <property type="evidence" value="ECO:0007669"/>
    <property type="project" value="InterPro"/>
</dbReference>
<organism evidence="9 10">
    <name type="scientific">Sphaerobolus stellatus (strain SS14)</name>
    <dbReference type="NCBI Taxonomy" id="990650"/>
    <lineage>
        <taxon>Eukaryota</taxon>
        <taxon>Fungi</taxon>
        <taxon>Dikarya</taxon>
        <taxon>Basidiomycota</taxon>
        <taxon>Agaricomycotina</taxon>
        <taxon>Agaricomycetes</taxon>
        <taxon>Phallomycetidae</taxon>
        <taxon>Geastrales</taxon>
        <taxon>Sphaerobolaceae</taxon>
        <taxon>Sphaerobolus</taxon>
    </lineage>
</organism>
<dbReference type="Pfam" id="PF00067">
    <property type="entry name" value="p450"/>
    <property type="match status" value="1"/>
</dbReference>
<evidence type="ECO:0000256" key="4">
    <source>
        <dbReference type="ARBA" id="ARBA00022723"/>
    </source>
</evidence>
<name>A0A0C9USC8_SPHS4</name>
<evidence type="ECO:0000256" key="6">
    <source>
        <dbReference type="ARBA" id="ARBA00023004"/>
    </source>
</evidence>
<dbReference type="AlphaFoldDB" id="A0A0C9USC8"/>
<dbReference type="InterPro" id="IPR050364">
    <property type="entry name" value="Cytochrome_P450_fung"/>
</dbReference>
<comment type="similarity">
    <text evidence="2">Belongs to the cytochrome P450 family.</text>
</comment>
<dbReference type="InterPro" id="IPR001128">
    <property type="entry name" value="Cyt_P450"/>
</dbReference>
<comment type="cofactor">
    <cofactor evidence="1">
        <name>heme</name>
        <dbReference type="ChEBI" id="CHEBI:30413"/>
    </cofactor>
</comment>
<dbReference type="Gene3D" id="1.10.630.10">
    <property type="entry name" value="Cytochrome P450"/>
    <property type="match status" value="1"/>
</dbReference>
<keyword evidence="10" id="KW-1185">Reference proteome</keyword>
<keyword evidence="5" id="KW-0560">Oxidoreductase</keyword>
<evidence type="ECO:0000256" key="1">
    <source>
        <dbReference type="ARBA" id="ARBA00001971"/>
    </source>
</evidence>
<evidence type="ECO:0000256" key="8">
    <source>
        <dbReference type="SAM" id="MobiDB-lite"/>
    </source>
</evidence>
<dbReference type="PANTHER" id="PTHR46300:SF7">
    <property type="entry name" value="P450, PUTATIVE (EUROFUNG)-RELATED"/>
    <property type="match status" value="1"/>
</dbReference>
<evidence type="ECO:0000256" key="2">
    <source>
        <dbReference type="ARBA" id="ARBA00010617"/>
    </source>
</evidence>
<evidence type="ECO:0000313" key="10">
    <source>
        <dbReference type="Proteomes" id="UP000054279"/>
    </source>
</evidence>
<accession>A0A0C9USC8</accession>
<keyword evidence="4" id="KW-0479">Metal-binding</keyword>
<keyword evidence="3" id="KW-0349">Heme</keyword>
<dbReference type="InterPro" id="IPR036396">
    <property type="entry name" value="Cyt_P450_sf"/>
</dbReference>
<evidence type="ECO:0000256" key="3">
    <source>
        <dbReference type="ARBA" id="ARBA00022617"/>
    </source>
</evidence>
<dbReference type="OrthoDB" id="2789670at2759"/>
<gene>
    <name evidence="9" type="ORF">M422DRAFT_270496</name>
</gene>
<dbReference type="PANTHER" id="PTHR46300">
    <property type="entry name" value="P450, PUTATIVE (EUROFUNG)-RELATED-RELATED"/>
    <property type="match status" value="1"/>
</dbReference>
<dbReference type="HOGENOM" id="CLU_001570_20_3_1"/>
<sequence>MALNPDIQRKAQQELDAVLGGSRLPEFDDRSQLPYVAALCKEVIRWHPVAPIAFPHATAKDDVIEGYFIPKGTLVFGNAWHMLHCEDDFGLNPDIFCPERFLQSGARDPSATGSFGFGRRQNMPG</sequence>
<protein>
    <recommendedName>
        <fullName evidence="11">Cytochrome P450</fullName>
    </recommendedName>
</protein>
<dbReference type="EMBL" id="KN837311">
    <property type="protein sequence ID" value="KIJ28261.1"/>
    <property type="molecule type" value="Genomic_DNA"/>
</dbReference>
<evidence type="ECO:0000256" key="7">
    <source>
        <dbReference type="ARBA" id="ARBA00023033"/>
    </source>
</evidence>
<dbReference type="GO" id="GO:0005506">
    <property type="term" value="F:iron ion binding"/>
    <property type="evidence" value="ECO:0007669"/>
    <property type="project" value="InterPro"/>
</dbReference>
<evidence type="ECO:0000256" key="5">
    <source>
        <dbReference type="ARBA" id="ARBA00023002"/>
    </source>
</evidence>